<dbReference type="Proteomes" id="UP001500575">
    <property type="component" value="Unassembled WGS sequence"/>
</dbReference>
<keyword evidence="3 5" id="KW-0732">Signal</keyword>
<dbReference type="PANTHER" id="PTHR42953">
    <property type="entry name" value="HIGH-AFFINITY ZINC UPTAKE SYSTEM PROTEIN ZNUA-RELATED"/>
    <property type="match status" value="1"/>
</dbReference>
<evidence type="ECO:0000256" key="1">
    <source>
        <dbReference type="ARBA" id="ARBA00011028"/>
    </source>
</evidence>
<keyword evidence="2" id="KW-0813">Transport</keyword>
<reference evidence="6 7" key="1">
    <citation type="journal article" date="2019" name="Int. J. Syst. Evol. Microbiol.">
        <title>The Global Catalogue of Microorganisms (GCM) 10K type strain sequencing project: providing services to taxonomists for standard genome sequencing and annotation.</title>
        <authorList>
            <consortium name="The Broad Institute Genomics Platform"/>
            <consortium name="The Broad Institute Genome Sequencing Center for Infectious Disease"/>
            <person name="Wu L."/>
            <person name="Ma J."/>
        </authorList>
    </citation>
    <scope>NUCLEOTIDE SEQUENCE [LARGE SCALE GENOMIC DNA]</scope>
    <source>
        <strain evidence="6 7">JCM 16021</strain>
    </source>
</reference>
<accession>A0ABN2Y8E8</accession>
<dbReference type="InterPro" id="IPR006127">
    <property type="entry name" value="ZnuA-like"/>
</dbReference>
<protein>
    <submittedName>
        <fullName evidence="6">Zinc ABC transporter substrate-binding protein</fullName>
    </submittedName>
</protein>
<dbReference type="InterPro" id="IPR050492">
    <property type="entry name" value="Bact_metal-bind_prot9"/>
</dbReference>
<evidence type="ECO:0000256" key="5">
    <source>
        <dbReference type="SAM" id="SignalP"/>
    </source>
</evidence>
<evidence type="ECO:0000256" key="2">
    <source>
        <dbReference type="ARBA" id="ARBA00022448"/>
    </source>
</evidence>
<dbReference type="PROSITE" id="PS51257">
    <property type="entry name" value="PROKAR_LIPOPROTEIN"/>
    <property type="match status" value="1"/>
</dbReference>
<sequence>MIRVATAVAAALALSGCGALGVGDPGGPGSGVTVVTAFYPLEYVVERVGGDLVDVENLTAPGGEPHDLSLSVRQTAEVAGADLVVYLADFQTAVDDAVEQTAEGEALEAGAVVDLEPAAEGHDHAEEETGEESGEDESHDHGPLDPHFWLDPLRMAELGDAVAASLGRVDGDHADAYSANAAELRADLESLDTAYADGLSACDRTTTVVSHDAFGYLAKYGLDMEPIAGLSPDAEPTPSDLAHLQEVVEEDGITTVFSERLASPRLTETLADDMGIETAVLDPIEGLTDETADEDYLSLMESNLAALETANGCAT</sequence>
<feature type="region of interest" description="Disordered" evidence="4">
    <location>
        <begin position="120"/>
        <end position="148"/>
    </location>
</feature>
<dbReference type="EMBL" id="BAAAQQ010000011">
    <property type="protein sequence ID" value="GAA2123029.1"/>
    <property type="molecule type" value="Genomic_DNA"/>
</dbReference>
<organism evidence="6 7">
    <name type="scientific">Nocardioides bigeumensis</name>
    <dbReference type="NCBI Taxonomy" id="433657"/>
    <lineage>
        <taxon>Bacteria</taxon>
        <taxon>Bacillati</taxon>
        <taxon>Actinomycetota</taxon>
        <taxon>Actinomycetes</taxon>
        <taxon>Propionibacteriales</taxon>
        <taxon>Nocardioidaceae</taxon>
        <taxon>Nocardioides</taxon>
    </lineage>
</organism>
<comment type="caution">
    <text evidence="6">The sequence shown here is derived from an EMBL/GenBank/DDBJ whole genome shotgun (WGS) entry which is preliminary data.</text>
</comment>
<feature type="chain" id="PRO_5046058346" evidence="5">
    <location>
        <begin position="22"/>
        <end position="315"/>
    </location>
</feature>
<evidence type="ECO:0000313" key="7">
    <source>
        <dbReference type="Proteomes" id="UP001500575"/>
    </source>
</evidence>
<dbReference type="RefSeq" id="WP_344303415.1">
    <property type="nucleotide sequence ID" value="NZ_BAAAQQ010000011.1"/>
</dbReference>
<comment type="similarity">
    <text evidence="1">Belongs to the bacterial solute-binding protein 9 family.</text>
</comment>
<name>A0ABN2Y8E8_9ACTN</name>
<proteinExistence type="inferred from homology"/>
<keyword evidence="7" id="KW-1185">Reference proteome</keyword>
<evidence type="ECO:0000313" key="6">
    <source>
        <dbReference type="EMBL" id="GAA2123029.1"/>
    </source>
</evidence>
<dbReference type="PANTHER" id="PTHR42953:SF3">
    <property type="entry name" value="HIGH-AFFINITY ZINC UPTAKE SYSTEM PROTEIN ZNUA"/>
    <property type="match status" value="1"/>
</dbReference>
<evidence type="ECO:0000256" key="4">
    <source>
        <dbReference type="SAM" id="MobiDB-lite"/>
    </source>
</evidence>
<dbReference type="Gene3D" id="3.40.50.1980">
    <property type="entry name" value="Nitrogenase molybdenum iron protein domain"/>
    <property type="match status" value="2"/>
</dbReference>
<evidence type="ECO:0000256" key="3">
    <source>
        <dbReference type="ARBA" id="ARBA00022729"/>
    </source>
</evidence>
<feature type="signal peptide" evidence="5">
    <location>
        <begin position="1"/>
        <end position="21"/>
    </location>
</feature>
<dbReference type="SUPFAM" id="SSF53807">
    <property type="entry name" value="Helical backbone' metal receptor"/>
    <property type="match status" value="1"/>
</dbReference>
<gene>
    <name evidence="6" type="ORF">GCM10009843_18500</name>
</gene>
<dbReference type="Pfam" id="PF01297">
    <property type="entry name" value="ZnuA"/>
    <property type="match status" value="1"/>
</dbReference>